<dbReference type="PANTHER" id="PTHR30518">
    <property type="entry name" value="ENDOLYTIC MUREIN TRANSGLYCOSYLASE"/>
    <property type="match status" value="1"/>
</dbReference>
<dbReference type="PANTHER" id="PTHR30518:SF2">
    <property type="entry name" value="ENDOLYTIC MUREIN TRANSGLYCOSYLASE"/>
    <property type="match status" value="1"/>
</dbReference>
<evidence type="ECO:0000256" key="5">
    <source>
        <dbReference type="ARBA" id="ARBA00023239"/>
    </source>
</evidence>
<proteinExistence type="inferred from homology"/>
<evidence type="ECO:0000313" key="9">
    <source>
        <dbReference type="Proteomes" id="UP001597285"/>
    </source>
</evidence>
<keyword evidence="5 7" id="KW-0456">Lyase</keyword>
<dbReference type="Proteomes" id="UP001597285">
    <property type="component" value="Unassembled WGS sequence"/>
</dbReference>
<protein>
    <recommendedName>
        <fullName evidence="7">Endolytic murein transglycosylase</fullName>
        <ecNumber evidence="7">4.2.2.29</ecNumber>
    </recommendedName>
    <alternativeName>
        <fullName evidence="7">Peptidoglycan lytic transglycosylase</fullName>
    </alternativeName>
    <alternativeName>
        <fullName evidence="7">Peptidoglycan polymerization terminase</fullName>
    </alternativeName>
</protein>
<dbReference type="NCBIfam" id="TIGR00247">
    <property type="entry name" value="endolytic transglycosylase MltG"/>
    <property type="match status" value="1"/>
</dbReference>
<gene>
    <name evidence="7 8" type="primary">mltG</name>
    <name evidence="8" type="ORF">ACFSBK_06780</name>
</gene>
<comment type="function">
    <text evidence="7">Functions as a peptidoglycan terminase that cleaves nascent peptidoglycan strands endolytically to terminate their elongation.</text>
</comment>
<keyword evidence="9" id="KW-1185">Reference proteome</keyword>
<comment type="catalytic activity">
    <reaction evidence="7">
        <text>a peptidoglycan chain = a peptidoglycan chain with N-acetyl-1,6-anhydromuramyl-[peptide] at the reducing end + a peptidoglycan chain with N-acetylglucosamine at the non-reducing end.</text>
        <dbReference type="EC" id="4.2.2.29"/>
    </reaction>
</comment>
<dbReference type="Gene3D" id="3.30.1490.480">
    <property type="entry name" value="Endolytic murein transglycosylase"/>
    <property type="match status" value="1"/>
</dbReference>
<keyword evidence="1 7" id="KW-1003">Cell membrane</keyword>
<keyword evidence="3 7" id="KW-1133">Transmembrane helix</keyword>
<dbReference type="EMBL" id="JBHUFF010000013">
    <property type="protein sequence ID" value="MFD1799554.1"/>
    <property type="molecule type" value="Genomic_DNA"/>
</dbReference>
<evidence type="ECO:0000256" key="2">
    <source>
        <dbReference type="ARBA" id="ARBA00022692"/>
    </source>
</evidence>
<accession>A0ABW4NN21</accession>
<evidence type="ECO:0000256" key="1">
    <source>
        <dbReference type="ARBA" id="ARBA00022475"/>
    </source>
</evidence>
<dbReference type="EC" id="4.2.2.29" evidence="7"/>
<organism evidence="8 9">
    <name type="scientific">Carnobacterium antarcticum</name>
    <dbReference type="NCBI Taxonomy" id="2126436"/>
    <lineage>
        <taxon>Bacteria</taxon>
        <taxon>Bacillati</taxon>
        <taxon>Bacillota</taxon>
        <taxon>Bacilli</taxon>
        <taxon>Lactobacillales</taxon>
        <taxon>Carnobacteriaceae</taxon>
        <taxon>Carnobacterium</taxon>
    </lineage>
</organism>
<dbReference type="CDD" id="cd08010">
    <property type="entry name" value="MltG_like"/>
    <property type="match status" value="1"/>
</dbReference>
<evidence type="ECO:0000313" key="8">
    <source>
        <dbReference type="EMBL" id="MFD1799554.1"/>
    </source>
</evidence>
<comment type="similarity">
    <text evidence="7">Belongs to the transglycosylase MltG family.</text>
</comment>
<evidence type="ECO:0000256" key="3">
    <source>
        <dbReference type="ARBA" id="ARBA00022989"/>
    </source>
</evidence>
<keyword evidence="2 7" id="KW-0812">Transmembrane</keyword>
<comment type="subcellular location">
    <subcellularLocation>
        <location evidence="7">Cell membrane</location>
        <topology evidence="7">Single-pass membrane protein</topology>
    </subcellularLocation>
</comment>
<feature type="site" description="Important for catalytic activity" evidence="7">
    <location>
        <position position="269"/>
    </location>
</feature>
<evidence type="ECO:0000256" key="4">
    <source>
        <dbReference type="ARBA" id="ARBA00023136"/>
    </source>
</evidence>
<keyword evidence="4 7" id="KW-0472">Membrane</keyword>
<dbReference type="Gene3D" id="3.30.160.60">
    <property type="entry name" value="Classic Zinc Finger"/>
    <property type="match status" value="1"/>
</dbReference>
<evidence type="ECO:0000256" key="6">
    <source>
        <dbReference type="ARBA" id="ARBA00023316"/>
    </source>
</evidence>
<feature type="transmembrane region" description="Helical" evidence="7">
    <location>
        <begin position="37"/>
        <end position="60"/>
    </location>
</feature>
<name>A0ABW4NN21_9LACT</name>
<comment type="caution">
    <text evidence="8">The sequence shown here is derived from an EMBL/GenBank/DDBJ whole genome shotgun (WGS) entry which is preliminary data.</text>
</comment>
<keyword evidence="6 7" id="KW-0961">Cell wall biogenesis/degradation</keyword>
<evidence type="ECO:0000256" key="7">
    <source>
        <dbReference type="HAMAP-Rule" id="MF_02065"/>
    </source>
</evidence>
<reference evidence="9" key="1">
    <citation type="journal article" date="2019" name="Int. J. Syst. Evol. Microbiol.">
        <title>The Global Catalogue of Microorganisms (GCM) 10K type strain sequencing project: providing services to taxonomists for standard genome sequencing and annotation.</title>
        <authorList>
            <consortium name="The Broad Institute Genomics Platform"/>
            <consortium name="The Broad Institute Genome Sequencing Center for Infectious Disease"/>
            <person name="Wu L."/>
            <person name="Ma J."/>
        </authorList>
    </citation>
    <scope>NUCLEOTIDE SEQUENCE [LARGE SCALE GENOMIC DNA]</scope>
    <source>
        <strain evidence="9">KCTC 42143</strain>
    </source>
</reference>
<sequence>MAKKNNGKQPKNEKGNKLDVYSKVAERQKETKMVRKIVLSIISILVLLLIVFGIVGYQYVTTSLQPLDASSEKEIPLEVPSGSTSTDISRILEEKKVIKSASVFNFYIKLNNETDFQAGYYLFSPSMTLDEIIRSLQAGGSPVAFDGTKILVQEGLTIDQVAKSVENSTDYTAEEFLEAVKEPSLLEDLKEKYPDLLTSALESKETRYALEGYLFPATYDFSEDKSLETVIGNMIEKTDEVMQKYYEPIKESGLSVHEVMTLASLVEREGITYDDRTKIASVFFNRLEVEMPLQSDISVLYALNEHKEMVTYKDLEVESPYNLYANTGFGPGPFNSPSEEAIKATLNPAETNYLYFLADTKTGKVYFSRTYAEHQELIDQYITENE</sequence>
<dbReference type="Pfam" id="PF02618">
    <property type="entry name" value="YceG"/>
    <property type="match status" value="1"/>
</dbReference>
<dbReference type="HAMAP" id="MF_02065">
    <property type="entry name" value="MltG"/>
    <property type="match status" value="1"/>
</dbReference>
<dbReference type="RefSeq" id="WP_058918262.1">
    <property type="nucleotide sequence ID" value="NZ_JBHSQC010000025.1"/>
</dbReference>
<dbReference type="InterPro" id="IPR003770">
    <property type="entry name" value="MLTG-like"/>
</dbReference>